<dbReference type="InterPro" id="IPR005538">
    <property type="entry name" value="LrgA/CidA"/>
</dbReference>
<dbReference type="EMBL" id="FIZX01000001">
    <property type="protein sequence ID" value="CZF78540.1"/>
    <property type="molecule type" value="Genomic_DNA"/>
</dbReference>
<evidence type="ECO:0000256" key="3">
    <source>
        <dbReference type="ARBA" id="ARBA00022692"/>
    </source>
</evidence>
<evidence type="ECO:0000256" key="6">
    <source>
        <dbReference type="SAM" id="Phobius"/>
    </source>
</evidence>
<feature type="transmembrane region" description="Helical" evidence="6">
    <location>
        <begin position="54"/>
        <end position="74"/>
    </location>
</feature>
<evidence type="ECO:0000313" key="8">
    <source>
        <dbReference type="Proteomes" id="UP000071641"/>
    </source>
</evidence>
<feature type="transmembrane region" description="Helical" evidence="6">
    <location>
        <begin position="86"/>
        <end position="107"/>
    </location>
</feature>
<feature type="transmembrane region" description="Helical" evidence="6">
    <location>
        <begin position="27"/>
        <end position="47"/>
    </location>
</feature>
<dbReference type="Proteomes" id="UP000071641">
    <property type="component" value="Unassembled WGS sequence"/>
</dbReference>
<protein>
    <submittedName>
        <fullName evidence="7">Holin-like protein CidA</fullName>
    </submittedName>
</protein>
<evidence type="ECO:0000256" key="4">
    <source>
        <dbReference type="ARBA" id="ARBA00022989"/>
    </source>
</evidence>
<gene>
    <name evidence="7" type="primary">cidA</name>
    <name evidence="7" type="ORF">GCE9029_00904</name>
</gene>
<name>A0A128EWH5_9GAMM</name>
<keyword evidence="8" id="KW-1185">Reference proteome</keyword>
<evidence type="ECO:0000256" key="1">
    <source>
        <dbReference type="ARBA" id="ARBA00004651"/>
    </source>
</evidence>
<evidence type="ECO:0000256" key="5">
    <source>
        <dbReference type="ARBA" id="ARBA00023136"/>
    </source>
</evidence>
<keyword evidence="3 6" id="KW-0812">Transmembrane</keyword>
<dbReference type="GO" id="GO:0005886">
    <property type="term" value="C:plasma membrane"/>
    <property type="evidence" value="ECO:0007669"/>
    <property type="project" value="UniProtKB-SubCell"/>
</dbReference>
<keyword evidence="2" id="KW-1003">Cell membrane</keyword>
<dbReference type="RefSeq" id="WP_062661217.1">
    <property type="nucleotide sequence ID" value="NZ_FIZX01000001.1"/>
</dbReference>
<sequence length="114" mass="12590">MNYLIGFALIAFYYAIGSLITEVLHLPFPSSIVSMLLLFVSLTTGIVPGRWVKGACTLLIMVMPLFFIPASMGLMDHFTLLISDSLPLLGATILSSLVVLVVMAKWLDREREEN</sequence>
<evidence type="ECO:0000313" key="7">
    <source>
        <dbReference type="EMBL" id="CZF78540.1"/>
    </source>
</evidence>
<comment type="subcellular location">
    <subcellularLocation>
        <location evidence="1">Cell membrane</location>
        <topology evidence="1">Multi-pass membrane protein</topology>
    </subcellularLocation>
</comment>
<keyword evidence="5 6" id="KW-0472">Membrane</keyword>
<keyword evidence="4 6" id="KW-1133">Transmembrane helix</keyword>
<dbReference type="Pfam" id="PF03788">
    <property type="entry name" value="LrgA"/>
    <property type="match status" value="1"/>
</dbReference>
<dbReference type="OrthoDB" id="385012at2"/>
<dbReference type="PANTHER" id="PTHR33931:SF2">
    <property type="entry name" value="HOLIN-LIKE PROTEIN CIDA"/>
    <property type="match status" value="1"/>
</dbReference>
<evidence type="ECO:0000256" key="2">
    <source>
        <dbReference type="ARBA" id="ARBA00022475"/>
    </source>
</evidence>
<dbReference type="AlphaFoldDB" id="A0A128EWH5"/>
<accession>A0A128EWH5</accession>
<dbReference type="STRING" id="1796497.GCE9029_00904"/>
<dbReference type="PANTHER" id="PTHR33931">
    <property type="entry name" value="HOLIN-LIKE PROTEIN CIDA-RELATED"/>
    <property type="match status" value="1"/>
</dbReference>
<organism evidence="7 8">
    <name type="scientific">Grimontia celer</name>
    <dbReference type="NCBI Taxonomy" id="1796497"/>
    <lineage>
        <taxon>Bacteria</taxon>
        <taxon>Pseudomonadati</taxon>
        <taxon>Pseudomonadota</taxon>
        <taxon>Gammaproteobacteria</taxon>
        <taxon>Vibrionales</taxon>
        <taxon>Vibrionaceae</taxon>
        <taxon>Grimontia</taxon>
    </lineage>
</organism>
<proteinExistence type="predicted"/>
<reference evidence="8" key="1">
    <citation type="submission" date="2016-02" db="EMBL/GenBank/DDBJ databases">
        <authorList>
            <person name="Rodrigo-Torres Lidia"/>
            <person name="Arahal R.David."/>
        </authorList>
    </citation>
    <scope>NUCLEOTIDE SEQUENCE [LARGE SCALE GENOMIC DNA]</scope>
    <source>
        <strain evidence="8">CECT 9029</strain>
    </source>
</reference>